<comment type="caution">
    <text evidence="2">The sequence shown here is derived from an EMBL/GenBank/DDBJ whole genome shotgun (WGS) entry which is preliminary data.</text>
</comment>
<protein>
    <submittedName>
        <fullName evidence="2">Uncharacterized protein</fullName>
    </submittedName>
</protein>
<dbReference type="Proteomes" id="UP001295684">
    <property type="component" value="Unassembled WGS sequence"/>
</dbReference>
<keyword evidence="1" id="KW-0175">Coiled coil</keyword>
<feature type="coiled-coil region" evidence="1">
    <location>
        <begin position="117"/>
        <end position="151"/>
    </location>
</feature>
<evidence type="ECO:0000313" key="3">
    <source>
        <dbReference type="Proteomes" id="UP001295684"/>
    </source>
</evidence>
<dbReference type="AlphaFoldDB" id="A0AAD1UPM1"/>
<dbReference type="EMBL" id="CAMPGE010009651">
    <property type="protein sequence ID" value="CAI2368520.1"/>
    <property type="molecule type" value="Genomic_DNA"/>
</dbReference>
<reference evidence="2" key="1">
    <citation type="submission" date="2023-07" db="EMBL/GenBank/DDBJ databases">
        <authorList>
            <consortium name="AG Swart"/>
            <person name="Singh M."/>
            <person name="Singh A."/>
            <person name="Seah K."/>
            <person name="Emmerich C."/>
        </authorList>
    </citation>
    <scope>NUCLEOTIDE SEQUENCE</scope>
    <source>
        <strain evidence="2">DP1</strain>
    </source>
</reference>
<proteinExistence type="predicted"/>
<name>A0AAD1UPM1_EUPCR</name>
<gene>
    <name evidence="2" type="ORF">ECRASSUSDP1_LOCUS9813</name>
</gene>
<evidence type="ECO:0000256" key="1">
    <source>
        <dbReference type="SAM" id="Coils"/>
    </source>
</evidence>
<organism evidence="2 3">
    <name type="scientific">Euplotes crassus</name>
    <dbReference type="NCBI Taxonomy" id="5936"/>
    <lineage>
        <taxon>Eukaryota</taxon>
        <taxon>Sar</taxon>
        <taxon>Alveolata</taxon>
        <taxon>Ciliophora</taxon>
        <taxon>Intramacronucleata</taxon>
        <taxon>Spirotrichea</taxon>
        <taxon>Hypotrichia</taxon>
        <taxon>Euplotida</taxon>
        <taxon>Euplotidae</taxon>
        <taxon>Moneuplotes</taxon>
    </lineage>
</organism>
<feature type="coiled-coil region" evidence="1">
    <location>
        <begin position="22"/>
        <end position="67"/>
    </location>
</feature>
<sequence length="370" mass="43703">MDALRTANKALASVIDSKDTEIGKLRNRVQHLLQNYEEYQDIQAKAQADLLSQIKNLEEQVHNCTCNDEDNTQMNQLVHLNLNIIADEDQEETEKRIRQTIEKDIKMQCKHIYTTKITQMEQDIKKLIEYKTELEKALEIQEEKTNKLVRKIKSKYKYKDKVIGDLEASTFDIQKQFEEVKIKYINALKKEQTHKFHKIRPTKLIEFQKKIRELTEENEMMRKMVSSLRIDMSSRDITIRKQSTQIMKLEKITKIQAKISRLKLSDNPSFDTRPYSSQKHRTIDHEGRAPRNINENVQSTTPILRSSYEYPPLKKDQNSHSLNKLKQNMRVRNNLVFLRKPSNDSANQRKIPPKIMKLDLRVKNKSNKAI</sequence>
<keyword evidence="3" id="KW-1185">Reference proteome</keyword>
<accession>A0AAD1UPM1</accession>
<evidence type="ECO:0000313" key="2">
    <source>
        <dbReference type="EMBL" id="CAI2368520.1"/>
    </source>
</evidence>
<feature type="coiled-coil region" evidence="1">
    <location>
        <begin position="204"/>
        <end position="231"/>
    </location>
</feature>